<sequence length="114" mass="12244">MLCLQKLGGHRVALIDPVLSQHIVPVLELSCKLDGPPPPCARGVVVAAGMGGCAGCSEGRVRLDILDAYRGCEPEQQLARPSVRDLPGFVELQYRGSGSKTWSDVIGDDMQYHD</sequence>
<reference evidence="1" key="1">
    <citation type="submission" date="2023-11" db="EMBL/GenBank/DDBJ databases">
        <authorList>
            <person name="De Vega J J."/>
            <person name="De Vega J J."/>
        </authorList>
    </citation>
    <scope>NUCLEOTIDE SEQUENCE</scope>
</reference>
<comment type="caution">
    <text evidence="1">The sequence shown here is derived from an EMBL/GenBank/DDBJ whole genome shotgun (WGS) entry which is preliminary data.</text>
</comment>
<evidence type="ECO:0000313" key="1">
    <source>
        <dbReference type="EMBL" id="CAK5264548.1"/>
    </source>
</evidence>
<evidence type="ECO:0000313" key="2">
    <source>
        <dbReference type="Proteomes" id="UP001295794"/>
    </source>
</evidence>
<name>A0AAD2Q154_9AGAR</name>
<dbReference type="Proteomes" id="UP001295794">
    <property type="component" value="Unassembled WGS sequence"/>
</dbReference>
<dbReference type="EMBL" id="CAVNYO010000060">
    <property type="protein sequence ID" value="CAK5264548.1"/>
    <property type="molecule type" value="Genomic_DNA"/>
</dbReference>
<proteinExistence type="predicted"/>
<gene>
    <name evidence="1" type="ORF">MYCIT1_LOCUS4800</name>
</gene>
<protein>
    <submittedName>
        <fullName evidence="1">Uncharacterized protein</fullName>
    </submittedName>
</protein>
<keyword evidence="2" id="KW-1185">Reference proteome</keyword>
<accession>A0AAD2Q154</accession>
<dbReference type="AlphaFoldDB" id="A0AAD2Q154"/>
<organism evidence="1 2">
    <name type="scientific">Mycena citricolor</name>
    <dbReference type="NCBI Taxonomy" id="2018698"/>
    <lineage>
        <taxon>Eukaryota</taxon>
        <taxon>Fungi</taxon>
        <taxon>Dikarya</taxon>
        <taxon>Basidiomycota</taxon>
        <taxon>Agaricomycotina</taxon>
        <taxon>Agaricomycetes</taxon>
        <taxon>Agaricomycetidae</taxon>
        <taxon>Agaricales</taxon>
        <taxon>Marasmiineae</taxon>
        <taxon>Mycenaceae</taxon>
        <taxon>Mycena</taxon>
    </lineage>
</organism>